<sequence>MDTLTVAIGIGLAVSLLFSELFGLAAGGMVVPGYIALSLDKPVNVIVTFAAAMITYYIVYTLSNMIAIYGKRRTVLMVLIGFLVGVFLEGFSLFQSAPIDPSDLSLLEDSVDYEVIGYIIPGLIAIWIDRQGMIETLGILLTASTVVRLVLILMGLELVL</sequence>
<feature type="transmembrane region" description="Helical" evidence="1">
    <location>
        <begin position="12"/>
        <end position="37"/>
    </location>
</feature>
<dbReference type="RefSeq" id="WP_145172599.1">
    <property type="nucleotide sequence ID" value="NZ_CP036525.1"/>
</dbReference>
<protein>
    <submittedName>
        <fullName evidence="2">Capsule biosynthesis protein CapC</fullName>
    </submittedName>
</protein>
<dbReference type="EMBL" id="CP036525">
    <property type="protein sequence ID" value="QDT06136.1"/>
    <property type="molecule type" value="Genomic_DNA"/>
</dbReference>
<keyword evidence="3" id="KW-1185">Reference proteome</keyword>
<keyword evidence="1" id="KW-0812">Transmembrane</keyword>
<gene>
    <name evidence="2" type="primary">capC_2</name>
    <name evidence="2" type="ORF">K227x_45440</name>
</gene>
<evidence type="ECO:0000256" key="1">
    <source>
        <dbReference type="SAM" id="Phobius"/>
    </source>
</evidence>
<keyword evidence="1" id="KW-0472">Membrane</keyword>
<feature type="transmembrane region" description="Helical" evidence="1">
    <location>
        <begin position="43"/>
        <end position="62"/>
    </location>
</feature>
<dbReference type="AlphaFoldDB" id="A0A517NG82"/>
<feature type="transmembrane region" description="Helical" evidence="1">
    <location>
        <begin position="115"/>
        <end position="130"/>
    </location>
</feature>
<accession>A0A517NG82</accession>
<dbReference type="Proteomes" id="UP000318538">
    <property type="component" value="Chromosome"/>
</dbReference>
<dbReference type="GO" id="GO:0045227">
    <property type="term" value="P:capsule polysaccharide biosynthetic process"/>
    <property type="evidence" value="ECO:0007669"/>
    <property type="project" value="InterPro"/>
</dbReference>
<name>A0A517NG82_9BACT</name>
<dbReference type="KEGG" id="rlc:K227x_45440"/>
<dbReference type="PRINTS" id="PR01759">
    <property type="entry name" value="CAPSULEPROTC"/>
</dbReference>
<dbReference type="GO" id="GO:0016020">
    <property type="term" value="C:membrane"/>
    <property type="evidence" value="ECO:0007669"/>
    <property type="project" value="InterPro"/>
</dbReference>
<dbReference type="NCBIfam" id="TIGR04011">
    <property type="entry name" value="poly_gGlu_PgsC"/>
    <property type="match status" value="1"/>
</dbReference>
<proteinExistence type="predicted"/>
<evidence type="ECO:0000313" key="2">
    <source>
        <dbReference type="EMBL" id="QDT06136.1"/>
    </source>
</evidence>
<keyword evidence="1" id="KW-1133">Transmembrane helix</keyword>
<evidence type="ECO:0000313" key="3">
    <source>
        <dbReference type="Proteomes" id="UP000318538"/>
    </source>
</evidence>
<reference evidence="2 3" key="1">
    <citation type="submission" date="2019-02" db="EMBL/GenBank/DDBJ databases">
        <title>Deep-cultivation of Planctomycetes and their phenomic and genomic characterization uncovers novel biology.</title>
        <authorList>
            <person name="Wiegand S."/>
            <person name="Jogler M."/>
            <person name="Boedeker C."/>
            <person name="Pinto D."/>
            <person name="Vollmers J."/>
            <person name="Rivas-Marin E."/>
            <person name="Kohn T."/>
            <person name="Peeters S.H."/>
            <person name="Heuer A."/>
            <person name="Rast P."/>
            <person name="Oberbeckmann S."/>
            <person name="Bunk B."/>
            <person name="Jeske O."/>
            <person name="Meyerdierks A."/>
            <person name="Storesund J.E."/>
            <person name="Kallscheuer N."/>
            <person name="Luecker S."/>
            <person name="Lage O.M."/>
            <person name="Pohl T."/>
            <person name="Merkel B.J."/>
            <person name="Hornburger P."/>
            <person name="Mueller R.-W."/>
            <person name="Bruemmer F."/>
            <person name="Labrenz M."/>
            <person name="Spormann A.M."/>
            <person name="Op den Camp H."/>
            <person name="Overmann J."/>
            <person name="Amann R."/>
            <person name="Jetten M.S.M."/>
            <person name="Mascher T."/>
            <person name="Medema M.H."/>
            <person name="Devos D.P."/>
            <person name="Kaster A.-K."/>
            <person name="Ovreas L."/>
            <person name="Rohde M."/>
            <person name="Galperin M.Y."/>
            <person name="Jogler C."/>
        </authorList>
    </citation>
    <scope>NUCLEOTIDE SEQUENCE [LARGE SCALE GENOMIC DNA]</scope>
    <source>
        <strain evidence="2 3">K22_7</strain>
    </source>
</reference>
<dbReference type="Pfam" id="PF14102">
    <property type="entry name" value="Caps_synth_CapC"/>
    <property type="match status" value="1"/>
</dbReference>
<feature type="transmembrane region" description="Helical" evidence="1">
    <location>
        <begin position="137"/>
        <end position="156"/>
    </location>
</feature>
<dbReference type="InterPro" id="IPR008338">
    <property type="entry name" value="Capsule_biosynth_CapC"/>
</dbReference>
<organism evidence="2 3">
    <name type="scientific">Rubripirellula lacrimiformis</name>
    <dbReference type="NCBI Taxonomy" id="1930273"/>
    <lineage>
        <taxon>Bacteria</taxon>
        <taxon>Pseudomonadati</taxon>
        <taxon>Planctomycetota</taxon>
        <taxon>Planctomycetia</taxon>
        <taxon>Pirellulales</taxon>
        <taxon>Pirellulaceae</taxon>
        <taxon>Rubripirellula</taxon>
    </lineage>
</organism>
<dbReference type="OrthoDB" id="48792at2"/>
<feature type="transmembrane region" description="Helical" evidence="1">
    <location>
        <begin position="74"/>
        <end position="95"/>
    </location>
</feature>